<organism evidence="1 2">
    <name type="scientific">Daphnia magna</name>
    <dbReference type="NCBI Taxonomy" id="35525"/>
    <lineage>
        <taxon>Eukaryota</taxon>
        <taxon>Metazoa</taxon>
        <taxon>Ecdysozoa</taxon>
        <taxon>Arthropoda</taxon>
        <taxon>Crustacea</taxon>
        <taxon>Branchiopoda</taxon>
        <taxon>Diplostraca</taxon>
        <taxon>Cladocera</taxon>
        <taxon>Anomopoda</taxon>
        <taxon>Daphniidae</taxon>
        <taxon>Daphnia</taxon>
    </lineage>
</organism>
<evidence type="ECO:0000313" key="1">
    <source>
        <dbReference type="EMBL" id="KAK4011279.1"/>
    </source>
</evidence>
<sequence>MAFYDVVEYRLILLLPLQGCYWNTKLQTHEFEEQKQTKEFEIIDHYNSKLREPAQFTARLDQEPYK</sequence>
<keyword evidence="2" id="KW-1185">Reference proteome</keyword>
<reference evidence="1 2" key="1">
    <citation type="journal article" date="2023" name="Nucleic Acids Res.">
        <title>The hologenome of Daphnia magna reveals possible DNA methylation and microbiome-mediated evolution of the host genome.</title>
        <authorList>
            <person name="Chaturvedi A."/>
            <person name="Li X."/>
            <person name="Dhandapani V."/>
            <person name="Marshall H."/>
            <person name="Kissane S."/>
            <person name="Cuenca-Cambronero M."/>
            <person name="Asole G."/>
            <person name="Calvet F."/>
            <person name="Ruiz-Romero M."/>
            <person name="Marangio P."/>
            <person name="Guigo R."/>
            <person name="Rago D."/>
            <person name="Mirbahai L."/>
            <person name="Eastwood N."/>
            <person name="Colbourne J.K."/>
            <person name="Zhou J."/>
            <person name="Mallon E."/>
            <person name="Orsini L."/>
        </authorList>
    </citation>
    <scope>NUCLEOTIDE SEQUENCE [LARGE SCALE GENOMIC DNA]</scope>
    <source>
        <strain evidence="1">LRV0_1</strain>
    </source>
</reference>
<accession>A0ABQ9ZEC9</accession>
<evidence type="ECO:0000313" key="2">
    <source>
        <dbReference type="Proteomes" id="UP001234178"/>
    </source>
</evidence>
<proteinExistence type="predicted"/>
<dbReference type="Proteomes" id="UP001234178">
    <property type="component" value="Unassembled WGS sequence"/>
</dbReference>
<gene>
    <name evidence="1" type="ORF">OUZ56_020393</name>
</gene>
<dbReference type="EMBL" id="JAOYFB010000003">
    <property type="protein sequence ID" value="KAK4011279.1"/>
    <property type="molecule type" value="Genomic_DNA"/>
</dbReference>
<protein>
    <submittedName>
        <fullName evidence="1">Uncharacterized protein</fullName>
    </submittedName>
</protein>
<name>A0ABQ9ZEC9_9CRUS</name>
<comment type="caution">
    <text evidence="1">The sequence shown here is derived from an EMBL/GenBank/DDBJ whole genome shotgun (WGS) entry which is preliminary data.</text>
</comment>